<reference evidence="2" key="1">
    <citation type="submission" date="2016-06" db="UniProtKB">
        <authorList>
            <consortium name="WormBaseParasite"/>
        </authorList>
    </citation>
    <scope>IDENTIFICATION</scope>
</reference>
<sequence length="39" mass="4604">LVAYFTQQITPYTNLPSHERMIVPWFSEISLFSALRLSF</sequence>
<evidence type="ECO:0000313" key="2">
    <source>
        <dbReference type="WBParaSite" id="TCNE_0000409601-mRNA-1"/>
    </source>
</evidence>
<dbReference type="Proteomes" id="UP000050794">
    <property type="component" value="Unassembled WGS sequence"/>
</dbReference>
<keyword evidence="1" id="KW-1185">Reference proteome</keyword>
<accession>A0A183U6H6</accession>
<dbReference type="WBParaSite" id="TCNE_0000409601-mRNA-1">
    <property type="protein sequence ID" value="TCNE_0000409601-mRNA-1"/>
    <property type="gene ID" value="TCNE_0000409601"/>
</dbReference>
<proteinExistence type="predicted"/>
<evidence type="ECO:0000313" key="1">
    <source>
        <dbReference type="Proteomes" id="UP000050794"/>
    </source>
</evidence>
<dbReference type="AlphaFoldDB" id="A0A183U6H6"/>
<protein>
    <submittedName>
        <fullName evidence="2">Cytochrome b</fullName>
    </submittedName>
</protein>
<organism evidence="1 2">
    <name type="scientific">Toxocara canis</name>
    <name type="common">Canine roundworm</name>
    <dbReference type="NCBI Taxonomy" id="6265"/>
    <lineage>
        <taxon>Eukaryota</taxon>
        <taxon>Metazoa</taxon>
        <taxon>Ecdysozoa</taxon>
        <taxon>Nematoda</taxon>
        <taxon>Chromadorea</taxon>
        <taxon>Rhabditida</taxon>
        <taxon>Spirurina</taxon>
        <taxon>Ascaridomorpha</taxon>
        <taxon>Ascaridoidea</taxon>
        <taxon>Toxocaridae</taxon>
        <taxon>Toxocara</taxon>
    </lineage>
</organism>
<name>A0A183U6H6_TOXCA</name>